<dbReference type="AlphaFoldDB" id="A0A816GZG2"/>
<accession>A0A816GZG2</accession>
<name>A0A816GZG2_ADIRI</name>
<protein>
    <submittedName>
        <fullName evidence="2">Uncharacterized protein</fullName>
    </submittedName>
</protein>
<evidence type="ECO:0000256" key="1">
    <source>
        <dbReference type="SAM" id="SignalP"/>
    </source>
</evidence>
<comment type="caution">
    <text evidence="2">The sequence shown here is derived from an EMBL/GenBank/DDBJ whole genome shotgun (WGS) entry which is preliminary data.</text>
</comment>
<evidence type="ECO:0000313" key="2">
    <source>
        <dbReference type="EMBL" id="CAF1681637.1"/>
    </source>
</evidence>
<evidence type="ECO:0000313" key="3">
    <source>
        <dbReference type="Proteomes" id="UP000663828"/>
    </source>
</evidence>
<organism evidence="2 3">
    <name type="scientific">Adineta ricciae</name>
    <name type="common">Rotifer</name>
    <dbReference type="NCBI Taxonomy" id="249248"/>
    <lineage>
        <taxon>Eukaryota</taxon>
        <taxon>Metazoa</taxon>
        <taxon>Spiralia</taxon>
        <taxon>Gnathifera</taxon>
        <taxon>Rotifera</taxon>
        <taxon>Eurotatoria</taxon>
        <taxon>Bdelloidea</taxon>
        <taxon>Adinetida</taxon>
        <taxon>Adinetidae</taxon>
        <taxon>Adineta</taxon>
    </lineage>
</organism>
<proteinExistence type="predicted"/>
<dbReference type="Proteomes" id="UP000663828">
    <property type="component" value="Unassembled WGS sequence"/>
</dbReference>
<gene>
    <name evidence="2" type="ORF">XAT740_LOCUS60686</name>
</gene>
<dbReference type="EMBL" id="CAJNOR010015221">
    <property type="protein sequence ID" value="CAF1681637.1"/>
    <property type="molecule type" value="Genomic_DNA"/>
</dbReference>
<feature type="non-terminal residue" evidence="2">
    <location>
        <position position="1"/>
    </location>
</feature>
<sequence>MIAITILQLWFYVLIFDYQLAEHAVKLVHPEPDSVSVEISYNQPELSPCAEWNASGITLVSEVTHGWSPVTIFIDRDNTIYAIAFNKDYIYQWNEDSVNITDNFYFMTGYSNARITKWNPNTFDTVPIVHFCERCFDI</sequence>
<feature type="chain" id="PRO_5032432344" evidence="1">
    <location>
        <begin position="22"/>
        <end position="138"/>
    </location>
</feature>
<dbReference type="SUPFAM" id="SSF63825">
    <property type="entry name" value="YWTD domain"/>
    <property type="match status" value="1"/>
</dbReference>
<keyword evidence="3" id="KW-1185">Reference proteome</keyword>
<feature type="signal peptide" evidence="1">
    <location>
        <begin position="1"/>
        <end position="21"/>
    </location>
</feature>
<reference evidence="2" key="1">
    <citation type="submission" date="2021-02" db="EMBL/GenBank/DDBJ databases">
        <authorList>
            <person name="Nowell W R."/>
        </authorList>
    </citation>
    <scope>NUCLEOTIDE SEQUENCE</scope>
</reference>
<keyword evidence="1" id="KW-0732">Signal</keyword>